<dbReference type="Proteomes" id="UP001231189">
    <property type="component" value="Unassembled WGS sequence"/>
</dbReference>
<evidence type="ECO:0000313" key="4">
    <source>
        <dbReference type="EMBL" id="KAK1629991.1"/>
    </source>
</evidence>
<dbReference type="Gene3D" id="3.40.50.200">
    <property type="entry name" value="Peptidase S8/S53 domain"/>
    <property type="match status" value="2"/>
</dbReference>
<evidence type="ECO:0000313" key="5">
    <source>
        <dbReference type="Proteomes" id="UP001231189"/>
    </source>
</evidence>
<keyword evidence="2" id="KW-0732">Signal</keyword>
<accession>A0AAD8RQD6</accession>
<dbReference type="InterPro" id="IPR036852">
    <property type="entry name" value="Peptidase_S8/S53_dom_sf"/>
</dbReference>
<comment type="caution">
    <text evidence="4">The sequence shown here is derived from an EMBL/GenBank/DDBJ whole genome shotgun (WGS) entry which is preliminary data.</text>
</comment>
<dbReference type="SUPFAM" id="SSF52743">
    <property type="entry name" value="Subtilisin-like"/>
    <property type="match status" value="1"/>
</dbReference>
<proteinExistence type="inferred from homology"/>
<evidence type="ECO:0000259" key="3">
    <source>
        <dbReference type="Pfam" id="PF00082"/>
    </source>
</evidence>
<dbReference type="GO" id="GO:0004252">
    <property type="term" value="F:serine-type endopeptidase activity"/>
    <property type="evidence" value="ECO:0007669"/>
    <property type="project" value="InterPro"/>
</dbReference>
<dbReference type="AlphaFoldDB" id="A0AAD8RQD6"/>
<sequence>MQGRERPSAPAAGGSRADIGSLREWDSAQGAPALLHFSLAAFRAVAKGVIVVSVARNRGLDRSSVRNDASWHFIVSAGSMDGRIPGDLVLEDGDLVEGEALVQGVNVNQYFPCTAPARVTGSAWAPFGCQESLRQRYNTGGDHHPGEKGPHIVPARLRGVNGAGAATGQKIREYCQYPDAAAKVSFRGTLVNVGGAPMVAAFSSRGPSRNNPFIIKPDILAPGMNILAAGTE</sequence>
<dbReference type="EMBL" id="JAUUTY010000005">
    <property type="protein sequence ID" value="KAK1629991.1"/>
    <property type="molecule type" value="Genomic_DNA"/>
</dbReference>
<evidence type="ECO:0000256" key="2">
    <source>
        <dbReference type="ARBA" id="ARBA00022729"/>
    </source>
</evidence>
<evidence type="ECO:0000256" key="1">
    <source>
        <dbReference type="ARBA" id="ARBA00011073"/>
    </source>
</evidence>
<dbReference type="InterPro" id="IPR045051">
    <property type="entry name" value="SBT"/>
</dbReference>
<gene>
    <name evidence="4" type="ORF">QYE76_004306</name>
</gene>
<name>A0AAD8RQD6_LOLMU</name>
<reference evidence="4" key="1">
    <citation type="submission" date="2023-07" db="EMBL/GenBank/DDBJ databases">
        <title>A chromosome-level genome assembly of Lolium multiflorum.</title>
        <authorList>
            <person name="Chen Y."/>
            <person name="Copetti D."/>
            <person name="Kolliker R."/>
            <person name="Studer B."/>
        </authorList>
    </citation>
    <scope>NUCLEOTIDE SEQUENCE</scope>
    <source>
        <strain evidence="4">02402/16</strain>
        <tissue evidence="4">Leaf</tissue>
    </source>
</reference>
<dbReference type="Gene3D" id="3.50.30.30">
    <property type="match status" value="2"/>
</dbReference>
<organism evidence="4 5">
    <name type="scientific">Lolium multiflorum</name>
    <name type="common">Italian ryegrass</name>
    <name type="synonym">Lolium perenne subsp. multiflorum</name>
    <dbReference type="NCBI Taxonomy" id="4521"/>
    <lineage>
        <taxon>Eukaryota</taxon>
        <taxon>Viridiplantae</taxon>
        <taxon>Streptophyta</taxon>
        <taxon>Embryophyta</taxon>
        <taxon>Tracheophyta</taxon>
        <taxon>Spermatophyta</taxon>
        <taxon>Magnoliopsida</taxon>
        <taxon>Liliopsida</taxon>
        <taxon>Poales</taxon>
        <taxon>Poaceae</taxon>
        <taxon>BOP clade</taxon>
        <taxon>Pooideae</taxon>
        <taxon>Poodae</taxon>
        <taxon>Poeae</taxon>
        <taxon>Poeae Chloroplast Group 2 (Poeae type)</taxon>
        <taxon>Loliodinae</taxon>
        <taxon>Loliinae</taxon>
        <taxon>Lolium</taxon>
    </lineage>
</organism>
<feature type="domain" description="Peptidase S8/S53" evidence="3">
    <location>
        <begin position="40"/>
        <end position="225"/>
    </location>
</feature>
<comment type="similarity">
    <text evidence="1">Belongs to the peptidase S8 family.</text>
</comment>
<protein>
    <recommendedName>
        <fullName evidence="3">Peptidase S8/S53 domain-containing protein</fullName>
    </recommendedName>
</protein>
<dbReference type="Pfam" id="PF00082">
    <property type="entry name" value="Peptidase_S8"/>
    <property type="match status" value="1"/>
</dbReference>
<dbReference type="InterPro" id="IPR000209">
    <property type="entry name" value="Peptidase_S8/S53_dom"/>
</dbReference>
<dbReference type="GO" id="GO:0006508">
    <property type="term" value="P:proteolysis"/>
    <property type="evidence" value="ECO:0007669"/>
    <property type="project" value="InterPro"/>
</dbReference>
<keyword evidence="5" id="KW-1185">Reference proteome</keyword>
<dbReference type="PANTHER" id="PTHR10795">
    <property type="entry name" value="PROPROTEIN CONVERTASE SUBTILISIN/KEXIN"/>
    <property type="match status" value="1"/>
</dbReference>